<name>A0ABN1Y893_9ACTN</name>
<keyword evidence="1" id="KW-0418">Kinase</keyword>
<evidence type="ECO:0000256" key="1">
    <source>
        <dbReference type="ARBA" id="ARBA00022527"/>
    </source>
</evidence>
<evidence type="ECO:0000313" key="3">
    <source>
        <dbReference type="EMBL" id="GAA1400663.1"/>
    </source>
</evidence>
<dbReference type="Pfam" id="PF13581">
    <property type="entry name" value="HATPase_c_2"/>
    <property type="match status" value="1"/>
</dbReference>
<dbReference type="Proteomes" id="UP001499863">
    <property type="component" value="Unassembled WGS sequence"/>
</dbReference>
<dbReference type="SUPFAM" id="SSF55874">
    <property type="entry name" value="ATPase domain of HSP90 chaperone/DNA topoisomerase II/histidine kinase"/>
    <property type="match status" value="1"/>
</dbReference>
<sequence length="143" mass="15157">MPSIRTEPRQVSWVVPSRDEAVGYVRHRTVAEIRAWGVELADPLEVELVVTELVTNAVLHAGGQVVGIGVRAAKAGAVVIRVSDSHPGFFGGRVSGEPGEHGRGLVMVRRLARSWWWEPLAEGKVVCALVGVGGGGCGGDEDE</sequence>
<dbReference type="PANTHER" id="PTHR35526">
    <property type="entry name" value="ANTI-SIGMA-F FACTOR RSBW-RELATED"/>
    <property type="match status" value="1"/>
</dbReference>
<keyword evidence="1" id="KW-0808">Transferase</keyword>
<dbReference type="InterPro" id="IPR003594">
    <property type="entry name" value="HATPase_dom"/>
</dbReference>
<accession>A0ABN1Y893</accession>
<dbReference type="CDD" id="cd16936">
    <property type="entry name" value="HATPase_RsbW-like"/>
    <property type="match status" value="1"/>
</dbReference>
<dbReference type="EMBL" id="BAAAKJ010000227">
    <property type="protein sequence ID" value="GAA1400663.1"/>
    <property type="molecule type" value="Genomic_DNA"/>
</dbReference>
<dbReference type="PANTHER" id="PTHR35526:SF3">
    <property type="entry name" value="ANTI-SIGMA-F FACTOR RSBW"/>
    <property type="match status" value="1"/>
</dbReference>
<keyword evidence="1" id="KW-0723">Serine/threonine-protein kinase</keyword>
<feature type="domain" description="Histidine kinase/HSP90-like ATPase" evidence="2">
    <location>
        <begin position="15"/>
        <end position="126"/>
    </location>
</feature>
<organism evidence="3 4">
    <name type="scientific">Kitasatospora putterlickiae</name>
    <dbReference type="NCBI Taxonomy" id="221725"/>
    <lineage>
        <taxon>Bacteria</taxon>
        <taxon>Bacillati</taxon>
        <taxon>Actinomycetota</taxon>
        <taxon>Actinomycetes</taxon>
        <taxon>Kitasatosporales</taxon>
        <taxon>Streptomycetaceae</taxon>
        <taxon>Kitasatospora</taxon>
    </lineage>
</organism>
<gene>
    <name evidence="3" type="ORF">GCM10009639_42000</name>
</gene>
<keyword evidence="4" id="KW-1185">Reference proteome</keyword>
<proteinExistence type="predicted"/>
<reference evidence="3 4" key="1">
    <citation type="journal article" date="2019" name="Int. J. Syst. Evol. Microbiol.">
        <title>The Global Catalogue of Microorganisms (GCM) 10K type strain sequencing project: providing services to taxonomists for standard genome sequencing and annotation.</title>
        <authorList>
            <consortium name="The Broad Institute Genomics Platform"/>
            <consortium name="The Broad Institute Genome Sequencing Center for Infectious Disease"/>
            <person name="Wu L."/>
            <person name="Ma J."/>
        </authorList>
    </citation>
    <scope>NUCLEOTIDE SEQUENCE [LARGE SCALE GENOMIC DNA]</scope>
    <source>
        <strain evidence="3 4">JCM 12393</strain>
    </source>
</reference>
<dbReference type="InterPro" id="IPR050267">
    <property type="entry name" value="Anti-sigma-factor_SerPK"/>
</dbReference>
<evidence type="ECO:0000259" key="2">
    <source>
        <dbReference type="Pfam" id="PF13581"/>
    </source>
</evidence>
<dbReference type="RefSeq" id="WP_344338104.1">
    <property type="nucleotide sequence ID" value="NZ_BAAAKJ010000227.1"/>
</dbReference>
<dbReference type="Gene3D" id="3.30.565.10">
    <property type="entry name" value="Histidine kinase-like ATPase, C-terminal domain"/>
    <property type="match status" value="1"/>
</dbReference>
<dbReference type="InterPro" id="IPR036890">
    <property type="entry name" value="HATPase_C_sf"/>
</dbReference>
<evidence type="ECO:0000313" key="4">
    <source>
        <dbReference type="Proteomes" id="UP001499863"/>
    </source>
</evidence>
<comment type="caution">
    <text evidence="3">The sequence shown here is derived from an EMBL/GenBank/DDBJ whole genome shotgun (WGS) entry which is preliminary data.</text>
</comment>
<protein>
    <recommendedName>
        <fullName evidence="2">Histidine kinase/HSP90-like ATPase domain-containing protein</fullName>
    </recommendedName>
</protein>